<comment type="similarity">
    <text evidence="7">Belongs to the transglycosylase MltG family.</text>
</comment>
<dbReference type="EMBL" id="CP060632">
    <property type="protein sequence ID" value="QNM00019.1"/>
    <property type="molecule type" value="Genomic_DNA"/>
</dbReference>
<dbReference type="Proteomes" id="UP000515819">
    <property type="component" value="Chromosome"/>
</dbReference>
<keyword evidence="6 7" id="KW-0961">Cell wall biogenesis/degradation</keyword>
<dbReference type="Pfam" id="PF02618">
    <property type="entry name" value="YceG"/>
    <property type="match status" value="1"/>
</dbReference>
<dbReference type="GO" id="GO:0008932">
    <property type="term" value="F:lytic endotransglycosylase activity"/>
    <property type="evidence" value="ECO:0007669"/>
    <property type="project" value="UniProtKB-UniRule"/>
</dbReference>
<feature type="region of interest" description="Disordered" evidence="8">
    <location>
        <begin position="355"/>
        <end position="378"/>
    </location>
</feature>
<dbReference type="KEGG" id="wcp:H9Q76_01515"/>
<sequence length="378" mass="42100">MGKTVIRVVKGIILLVAIVTLANMTYKHIRTYYDDYMDEYKGTESTQGEDVTVTIPEGASVKEIAQILKDNGLINYPRAFTKRLQDSEYRGKLHGGTYTLNTGMTTLQMMAAMSPTFEEDQPVDYLVVPEGFTVEMIAARCEDQGICSATEFLNACKSVTKSDFAYLADIPAGANVNYKVQGFLFPATYDIYESTTAESLVDYMLRTFDNYYTQELQDRAAELGYSAFELVTRASIVEREAKVDSERATIAGVINNRLKAEMPLQMCPTVLYPLTDGMYDKSQVLYEDLELDSPYNTYKNAGLPVGPICNPGLACIQAVLYPEEHNYLYYHVGDEDAGTHIFTENYEDHIDTQIIGGPNGVTPDGEASTEESTTEESQ</sequence>
<evidence type="ECO:0000313" key="9">
    <source>
        <dbReference type="EMBL" id="QNM00019.1"/>
    </source>
</evidence>
<evidence type="ECO:0000256" key="2">
    <source>
        <dbReference type="ARBA" id="ARBA00022692"/>
    </source>
</evidence>
<dbReference type="InterPro" id="IPR003770">
    <property type="entry name" value="MLTG-like"/>
</dbReference>
<keyword evidence="3 7" id="KW-1133">Transmembrane helix</keyword>
<evidence type="ECO:0000256" key="8">
    <source>
        <dbReference type="SAM" id="MobiDB-lite"/>
    </source>
</evidence>
<keyword evidence="4 7" id="KW-0472">Membrane</keyword>
<evidence type="ECO:0000256" key="5">
    <source>
        <dbReference type="ARBA" id="ARBA00023239"/>
    </source>
</evidence>
<proteinExistence type="inferred from homology"/>
<dbReference type="NCBIfam" id="TIGR00247">
    <property type="entry name" value="endolytic transglycosylase MltG"/>
    <property type="match status" value="1"/>
</dbReference>
<accession>A0A7G9FN87</accession>
<feature type="transmembrane region" description="Helical" evidence="7">
    <location>
        <begin position="6"/>
        <end position="26"/>
    </location>
</feature>
<keyword evidence="2 7" id="KW-0812">Transmembrane</keyword>
<dbReference type="GO" id="GO:0009252">
    <property type="term" value="P:peptidoglycan biosynthetic process"/>
    <property type="evidence" value="ECO:0007669"/>
    <property type="project" value="UniProtKB-UniRule"/>
</dbReference>
<dbReference type="PANTHER" id="PTHR30518">
    <property type="entry name" value="ENDOLYTIC MUREIN TRANSGLYCOSYLASE"/>
    <property type="match status" value="1"/>
</dbReference>
<comment type="catalytic activity">
    <reaction evidence="7">
        <text>a peptidoglycan chain = a peptidoglycan chain with N-acetyl-1,6-anhydromuramyl-[peptide] at the reducing end + a peptidoglycan chain with N-acetylglucosamine at the non-reducing end.</text>
        <dbReference type="EC" id="4.2.2.29"/>
    </reaction>
</comment>
<evidence type="ECO:0000313" key="10">
    <source>
        <dbReference type="Proteomes" id="UP000515819"/>
    </source>
</evidence>
<keyword evidence="5 7" id="KW-0456">Lyase</keyword>
<evidence type="ECO:0000256" key="4">
    <source>
        <dbReference type="ARBA" id="ARBA00023136"/>
    </source>
</evidence>
<evidence type="ECO:0000256" key="1">
    <source>
        <dbReference type="ARBA" id="ARBA00022475"/>
    </source>
</evidence>
<comment type="subcellular location">
    <subcellularLocation>
        <location evidence="7">Cell membrane</location>
        <topology evidence="7">Single-pass membrane protein</topology>
    </subcellularLocation>
</comment>
<dbReference type="CDD" id="cd08010">
    <property type="entry name" value="MltG_like"/>
    <property type="match status" value="1"/>
</dbReference>
<comment type="function">
    <text evidence="7">Functions as a peptidoglycan terminase that cleaves nascent peptidoglycan strands endolytically to terminate their elongation.</text>
</comment>
<dbReference type="Gene3D" id="3.30.1490.480">
    <property type="entry name" value="Endolytic murein transglycosylase"/>
    <property type="match status" value="1"/>
</dbReference>
<dbReference type="EC" id="4.2.2.29" evidence="7"/>
<organism evidence="9 10">
    <name type="scientific">Wujia chipingensis</name>
    <dbReference type="NCBI Taxonomy" id="2763670"/>
    <lineage>
        <taxon>Bacteria</taxon>
        <taxon>Bacillati</taxon>
        <taxon>Bacillota</taxon>
        <taxon>Clostridia</taxon>
        <taxon>Lachnospirales</taxon>
        <taxon>Lachnospiraceae</taxon>
        <taxon>Wujia</taxon>
    </lineage>
</organism>
<dbReference type="GO" id="GO:0071555">
    <property type="term" value="P:cell wall organization"/>
    <property type="evidence" value="ECO:0007669"/>
    <property type="project" value="UniProtKB-KW"/>
</dbReference>
<protein>
    <recommendedName>
        <fullName evidence="7">Endolytic murein transglycosylase</fullName>
        <ecNumber evidence="7">4.2.2.29</ecNumber>
    </recommendedName>
    <alternativeName>
        <fullName evidence="7">Peptidoglycan lytic transglycosylase</fullName>
    </alternativeName>
    <alternativeName>
        <fullName evidence="7">Peptidoglycan polymerization terminase</fullName>
    </alternativeName>
</protein>
<feature type="site" description="Important for catalytic activity" evidence="7">
    <location>
        <position position="240"/>
    </location>
</feature>
<gene>
    <name evidence="7 9" type="primary">mltG</name>
    <name evidence="9" type="ORF">H9Q76_01515</name>
</gene>
<name>A0A7G9FN87_9FIRM</name>
<evidence type="ECO:0000256" key="7">
    <source>
        <dbReference type="HAMAP-Rule" id="MF_02065"/>
    </source>
</evidence>
<dbReference type="RefSeq" id="WP_117780483.1">
    <property type="nucleotide sequence ID" value="NZ_CP060632.1"/>
</dbReference>
<feature type="compositionally biased region" description="Acidic residues" evidence="8">
    <location>
        <begin position="367"/>
        <end position="378"/>
    </location>
</feature>
<evidence type="ECO:0000256" key="3">
    <source>
        <dbReference type="ARBA" id="ARBA00022989"/>
    </source>
</evidence>
<dbReference type="GO" id="GO:0005886">
    <property type="term" value="C:plasma membrane"/>
    <property type="evidence" value="ECO:0007669"/>
    <property type="project" value="UniProtKB-SubCell"/>
</dbReference>
<keyword evidence="1 7" id="KW-1003">Cell membrane</keyword>
<keyword evidence="10" id="KW-1185">Reference proteome</keyword>
<dbReference type="AlphaFoldDB" id="A0A7G9FN87"/>
<dbReference type="PANTHER" id="PTHR30518:SF2">
    <property type="entry name" value="ENDOLYTIC MUREIN TRANSGLYCOSYLASE"/>
    <property type="match status" value="1"/>
</dbReference>
<dbReference type="HAMAP" id="MF_02065">
    <property type="entry name" value="MltG"/>
    <property type="match status" value="1"/>
</dbReference>
<reference evidence="9 10" key="1">
    <citation type="submission" date="2020-08" db="EMBL/GenBank/DDBJ databases">
        <authorList>
            <person name="Liu C."/>
            <person name="Sun Q."/>
        </authorList>
    </citation>
    <scope>NUCLEOTIDE SEQUENCE [LARGE SCALE GENOMIC DNA]</scope>
    <source>
        <strain evidence="9 10">NSJ-4</strain>
    </source>
</reference>
<evidence type="ECO:0000256" key="6">
    <source>
        <dbReference type="ARBA" id="ARBA00023316"/>
    </source>
</evidence>